<dbReference type="Proteomes" id="UP000037109">
    <property type="component" value="Unassembled WGS sequence"/>
</dbReference>
<keyword evidence="2" id="KW-1185">Reference proteome</keyword>
<evidence type="ECO:0000313" key="1">
    <source>
        <dbReference type="EMBL" id="KON87365.1"/>
    </source>
</evidence>
<dbReference type="AlphaFoldDB" id="A0A0M0GBR9"/>
<evidence type="ECO:0000313" key="2">
    <source>
        <dbReference type="Proteomes" id="UP000037109"/>
    </source>
</evidence>
<gene>
    <name evidence="1" type="ORF">AF332_11380</name>
</gene>
<organism evidence="1 2">
    <name type="scientific">Sporosarcina globispora</name>
    <name type="common">Bacillus globisporus</name>
    <dbReference type="NCBI Taxonomy" id="1459"/>
    <lineage>
        <taxon>Bacteria</taxon>
        <taxon>Bacillati</taxon>
        <taxon>Bacillota</taxon>
        <taxon>Bacilli</taxon>
        <taxon>Bacillales</taxon>
        <taxon>Caryophanaceae</taxon>
        <taxon>Sporosarcina</taxon>
    </lineage>
</organism>
<dbReference type="OrthoDB" id="2836272at2"/>
<accession>A0A0M0GBR9</accession>
<name>A0A0M0GBR9_SPOGL</name>
<comment type="caution">
    <text evidence="1">The sequence shown here is derived from an EMBL/GenBank/DDBJ whole genome shotgun (WGS) entry which is preliminary data.</text>
</comment>
<dbReference type="RefSeq" id="WP_053434713.1">
    <property type="nucleotide sequence ID" value="NZ_LGUF01000007.1"/>
</dbReference>
<dbReference type="PATRIC" id="fig|1459.3.peg.2434"/>
<sequence length="261" mass="30875">MNDFRKYLQVNEYQNKIYIPNEIFNDLRVLHNKGSSHVAFTYSYYYLISWLYRYAKYGELNIDVKMIKQLLGYSPENKKVNYLIKKNGFLDEIGYTCTDTDYPLSWNFNGGDINFMMLSDMDEDVRNLLIKQKGKNYKVKVPVKGLWRTVDSEKENVWDGTFYDIEYTHELNFDVFVKCIENDQLGVSGFYLYGYLKYRCDKFNEYHASIERISEEVGMSKNTADKYLTKLCLSGLLKYKENDCVKVEGEYKKQANSYSIA</sequence>
<protein>
    <submittedName>
        <fullName evidence="1">Uncharacterized protein</fullName>
    </submittedName>
</protein>
<proteinExistence type="predicted"/>
<dbReference type="EMBL" id="LGUF01000007">
    <property type="protein sequence ID" value="KON87365.1"/>
    <property type="molecule type" value="Genomic_DNA"/>
</dbReference>
<reference evidence="2" key="1">
    <citation type="submission" date="2015-07" db="EMBL/GenBank/DDBJ databases">
        <title>Fjat-10036 dsm4.</title>
        <authorList>
            <person name="Liu B."/>
            <person name="Wang J."/>
            <person name="Zhu Y."/>
            <person name="Liu G."/>
            <person name="Chen Q."/>
            <person name="Chen Z."/>
            <person name="Lan J."/>
            <person name="Che J."/>
            <person name="Ge C."/>
            <person name="Shi H."/>
            <person name="Pan Z."/>
            <person name="Liu X."/>
        </authorList>
    </citation>
    <scope>NUCLEOTIDE SEQUENCE [LARGE SCALE GENOMIC DNA]</scope>
    <source>
        <strain evidence="2">DSM 4</strain>
    </source>
</reference>